<feature type="transmembrane region" description="Helical" evidence="1">
    <location>
        <begin position="39"/>
        <end position="60"/>
    </location>
</feature>
<keyword evidence="1" id="KW-1133">Transmembrane helix</keyword>
<feature type="transmembrane region" description="Helical" evidence="1">
    <location>
        <begin position="81"/>
        <end position="102"/>
    </location>
</feature>
<gene>
    <name evidence="2" type="ordered locus">CA_C2510</name>
</gene>
<dbReference type="Proteomes" id="UP000000814">
    <property type="component" value="Chromosome"/>
</dbReference>
<evidence type="ECO:0000313" key="2">
    <source>
        <dbReference type="EMBL" id="AAK80464.1"/>
    </source>
</evidence>
<dbReference type="EMBL" id="AE001437">
    <property type="protein sequence ID" value="AAK80464.1"/>
    <property type="molecule type" value="Genomic_DNA"/>
</dbReference>
<keyword evidence="1" id="KW-0472">Membrane</keyword>
<reference evidence="2 3" key="1">
    <citation type="journal article" date="2001" name="J. Bacteriol.">
        <title>Genome sequence and comparative analysis of the solvent-producing bacterium Clostridium acetobutylicum.</title>
        <authorList>
            <person name="Nolling J."/>
            <person name="Breton G."/>
            <person name="Omelchenko M.V."/>
            <person name="Makarova K.S."/>
            <person name="Zeng Q."/>
            <person name="Gibson R."/>
            <person name="Lee H.M."/>
            <person name="Dubois J."/>
            <person name="Qiu D."/>
            <person name="Hitti J."/>
            <person name="Wolf Y.I."/>
            <person name="Tatusov R.L."/>
            <person name="Sabathe F."/>
            <person name="Doucette-Stamm L."/>
            <person name="Soucaille P."/>
            <person name="Daly M.J."/>
            <person name="Bennett G.N."/>
            <person name="Koonin E.V."/>
            <person name="Smith D.R."/>
        </authorList>
    </citation>
    <scope>NUCLEOTIDE SEQUENCE [LARGE SCALE GENOMIC DNA]</scope>
    <source>
        <strain evidence="3">ATCC 824 / DSM 792 / JCM 1419 / LMG 5710 / VKM B-1787</strain>
    </source>
</reference>
<dbReference type="HOGENOM" id="CLU_1400323_0_0_9"/>
<dbReference type="RefSeq" id="WP_010965805.1">
    <property type="nucleotide sequence ID" value="NC_003030.1"/>
</dbReference>
<accession>Q97G59</accession>
<dbReference type="PIR" id="E97209">
    <property type="entry name" value="E97209"/>
</dbReference>
<name>Q97G59_CLOAB</name>
<evidence type="ECO:0000313" key="3">
    <source>
        <dbReference type="Proteomes" id="UP000000814"/>
    </source>
</evidence>
<sequence>MVKKIVNPINIIVVVMHISVSIYALFVNVPFKAELFKDNVVLCIYVITFYIGFLLLGDFFRERKIFRKRNDGNRESKTISIIGGIFLFAGILLGMSSVMTIYNIKVDASEYSIGRIIFDTIKVDNVKRESTTSKPQGIFVQRSITTIRTEEVDGISVKSNKRVEFKHCYLYGWQVIEGKIYNVKYLPTTHRILSIEEKK</sequence>
<dbReference type="KEGG" id="cac:CA_C2510"/>
<feature type="transmembrane region" description="Helical" evidence="1">
    <location>
        <begin position="9"/>
        <end position="27"/>
    </location>
</feature>
<dbReference type="DNASU" id="1118693"/>
<evidence type="ECO:0000256" key="1">
    <source>
        <dbReference type="SAM" id="Phobius"/>
    </source>
</evidence>
<protein>
    <submittedName>
        <fullName evidence="2">Predicted membrane protein</fullName>
    </submittedName>
</protein>
<dbReference type="STRING" id="272562.CA_C2510"/>
<dbReference type="PATRIC" id="fig|272562.8.peg.2706"/>
<dbReference type="GeneID" id="44998986"/>
<keyword evidence="1" id="KW-0812">Transmembrane</keyword>
<dbReference type="AlphaFoldDB" id="Q97G59"/>
<proteinExistence type="predicted"/>
<keyword evidence="3" id="KW-1185">Reference proteome</keyword>
<organism evidence="2 3">
    <name type="scientific">Clostridium acetobutylicum (strain ATCC 824 / DSM 792 / JCM 1419 / IAM 19013 / LMG 5710 / NBRC 13948 / NRRL B-527 / VKM B-1787 / 2291 / W)</name>
    <dbReference type="NCBI Taxonomy" id="272562"/>
    <lineage>
        <taxon>Bacteria</taxon>
        <taxon>Bacillati</taxon>
        <taxon>Bacillota</taxon>
        <taxon>Clostridia</taxon>
        <taxon>Eubacteriales</taxon>
        <taxon>Clostridiaceae</taxon>
        <taxon>Clostridium</taxon>
    </lineage>
</organism>